<dbReference type="Gene3D" id="3.40.630.10">
    <property type="entry name" value="Zn peptidases"/>
    <property type="match status" value="1"/>
</dbReference>
<evidence type="ECO:0000313" key="4">
    <source>
        <dbReference type="Proteomes" id="UP000001409"/>
    </source>
</evidence>
<feature type="binding site" evidence="1">
    <location>
        <position position="171"/>
    </location>
    <ligand>
        <name>Mn(2+)</name>
        <dbReference type="ChEBI" id="CHEBI:29035"/>
        <label>2</label>
    </ligand>
</feature>
<dbReference type="GO" id="GO:0016787">
    <property type="term" value="F:hydrolase activity"/>
    <property type="evidence" value="ECO:0007669"/>
    <property type="project" value="InterPro"/>
</dbReference>
<evidence type="ECO:0000256" key="1">
    <source>
        <dbReference type="PIRSR" id="PIRSR005962-1"/>
    </source>
</evidence>
<dbReference type="STRING" id="196164.gene:10743190"/>
<dbReference type="InterPro" id="IPR002933">
    <property type="entry name" value="Peptidase_M20"/>
</dbReference>
<dbReference type="Pfam" id="PF01546">
    <property type="entry name" value="Peptidase_M20"/>
    <property type="match status" value="1"/>
</dbReference>
<evidence type="ECO:0000259" key="2">
    <source>
        <dbReference type="Pfam" id="PF07687"/>
    </source>
</evidence>
<dbReference type="Pfam" id="PF07687">
    <property type="entry name" value="M20_dimer"/>
    <property type="match status" value="1"/>
</dbReference>
<dbReference type="NCBIfam" id="TIGR01891">
    <property type="entry name" value="amidohydrolases"/>
    <property type="match status" value="1"/>
</dbReference>
<organism evidence="3 4">
    <name type="scientific">Corynebacterium efficiens (strain DSM 44549 / YS-314 / AJ 12310 / JCM 11189 / NBRC 100395)</name>
    <dbReference type="NCBI Taxonomy" id="196164"/>
    <lineage>
        <taxon>Bacteria</taxon>
        <taxon>Bacillati</taxon>
        <taxon>Actinomycetota</taxon>
        <taxon>Actinomycetes</taxon>
        <taxon>Mycobacteriales</taxon>
        <taxon>Corynebacteriaceae</taxon>
        <taxon>Corynebacterium</taxon>
    </lineage>
</organism>
<dbReference type="GO" id="GO:0046872">
    <property type="term" value="F:metal ion binding"/>
    <property type="evidence" value="ECO:0007669"/>
    <property type="project" value="UniProtKB-KW"/>
</dbReference>
<dbReference type="KEGG" id="cef:CE2742"/>
<dbReference type="SUPFAM" id="SSF55031">
    <property type="entry name" value="Bacterial exopeptidase dimerisation domain"/>
    <property type="match status" value="1"/>
</dbReference>
<feature type="binding site" evidence="1">
    <location>
        <position position="110"/>
    </location>
    <ligand>
        <name>Mn(2+)</name>
        <dbReference type="ChEBI" id="CHEBI:29035"/>
        <label>2</label>
    </ligand>
</feature>
<comment type="cofactor">
    <cofactor evidence="1">
        <name>Mn(2+)</name>
        <dbReference type="ChEBI" id="CHEBI:29035"/>
    </cofactor>
    <text evidence="1">The Mn(2+) ion enhances activity.</text>
</comment>
<dbReference type="InterPro" id="IPR017439">
    <property type="entry name" value="Amidohydrolase"/>
</dbReference>
<dbReference type="InterPro" id="IPR036264">
    <property type="entry name" value="Bact_exopeptidase_dim_dom"/>
</dbReference>
<dbReference type="AlphaFoldDB" id="Q8FLW7"/>
<protein>
    <submittedName>
        <fullName evidence="3">Putative peptidase</fullName>
    </submittedName>
</protein>
<dbReference type="EMBL" id="BA000035">
    <property type="protein sequence ID" value="BAC19552.1"/>
    <property type="molecule type" value="Genomic_DNA"/>
</dbReference>
<keyword evidence="1" id="KW-0464">Manganese</keyword>
<dbReference type="InterPro" id="IPR011650">
    <property type="entry name" value="Peptidase_M20_dimer"/>
</dbReference>
<accession>Q8FLW7</accession>
<name>Q8FLW7_COREF</name>
<dbReference type="PANTHER" id="PTHR11014:SF63">
    <property type="entry name" value="METALLOPEPTIDASE, PUTATIVE (AFU_ORTHOLOGUE AFUA_6G09600)-RELATED"/>
    <property type="match status" value="1"/>
</dbReference>
<dbReference type="PANTHER" id="PTHR11014">
    <property type="entry name" value="PEPTIDASE M20 FAMILY MEMBER"/>
    <property type="match status" value="1"/>
</dbReference>
<keyword evidence="1" id="KW-0479">Metal-binding</keyword>
<dbReference type="Proteomes" id="UP000001409">
    <property type="component" value="Chromosome"/>
</dbReference>
<dbReference type="eggNOG" id="COG1473">
    <property type="taxonomic scope" value="Bacteria"/>
</dbReference>
<accession>C8NJE8</accession>
<dbReference type="SUPFAM" id="SSF53187">
    <property type="entry name" value="Zn-dependent exopeptidases"/>
    <property type="match status" value="1"/>
</dbReference>
<sequence>MIPTALPDTHTRDLLEMYRHLHAHPELSMQEHETATFIEAELTALGIEHFRCGGTGVVGIERNGDGPVVAFRADTDGLPIKEDTGAEYASTATGFLPDGQEVPVMHGCGHDTHVATALAAARRFHEERDHWSGTIVWIFQPGEETAAGARAMVDDGLWDRAPRPEVVLGQHVFPFPTGTVAITRNAAMAAADSLRVILFGAQSHGSQPQDSVDPIILGAHILTRLQTIVSREVAPLDPAVVTVGTFHAGLKENIIPDRAEFTLNIRTLTGRVREQVLAAVERIVYGEAQVSGAPKPLIEELYTFPQLINDAEHTERVIDALRGELGEDNVSLVPPKMGSEDFGWLGESIGVPSVFWMFGGADPADENPAKNHSPFFLPVPEPTLVTGVRAIMSTVGSYLGR</sequence>
<feature type="binding site" evidence="1">
    <location>
        <position position="144"/>
    </location>
    <ligand>
        <name>Mn(2+)</name>
        <dbReference type="ChEBI" id="CHEBI:29035"/>
        <label>2</label>
    </ligand>
</feature>
<evidence type="ECO:0000313" key="3">
    <source>
        <dbReference type="EMBL" id="BAC19552.1"/>
    </source>
</evidence>
<dbReference type="Gene3D" id="3.30.70.360">
    <property type="match status" value="1"/>
</dbReference>
<dbReference type="RefSeq" id="WP_006768890.1">
    <property type="nucleotide sequence ID" value="NC_004369.1"/>
</dbReference>
<feature type="domain" description="Peptidase M20 dimerisation" evidence="2">
    <location>
        <begin position="193"/>
        <end position="284"/>
    </location>
</feature>
<dbReference type="HOGENOM" id="CLU_023257_6_0_11"/>
<feature type="binding site" evidence="1">
    <location>
        <position position="372"/>
    </location>
    <ligand>
        <name>Mn(2+)</name>
        <dbReference type="ChEBI" id="CHEBI:29035"/>
        <label>2</label>
    </ligand>
</feature>
<keyword evidence="4" id="KW-1185">Reference proteome</keyword>
<dbReference type="PIRSF" id="PIRSF005962">
    <property type="entry name" value="Pept_M20D_amidohydro"/>
    <property type="match status" value="1"/>
</dbReference>
<feature type="binding site" evidence="1">
    <location>
        <position position="108"/>
    </location>
    <ligand>
        <name>Mn(2+)</name>
        <dbReference type="ChEBI" id="CHEBI:29035"/>
        <label>2</label>
    </ligand>
</feature>
<proteinExistence type="predicted"/>
<dbReference type="OrthoDB" id="9777385at2"/>
<reference evidence="3 4" key="1">
    <citation type="journal article" date="2003" name="Genome Res.">
        <title>Comparative complete genome sequence analysis of the amino acid replacements responsible for the thermostability of Corynebacterium efficiens.</title>
        <authorList>
            <person name="Nishio Y."/>
            <person name="Nakamura Y."/>
            <person name="Kawarabayasi Y."/>
            <person name="Usuda Y."/>
            <person name="Kimura E."/>
            <person name="Sugimoto S."/>
            <person name="Matsui K."/>
            <person name="Yamagishi A."/>
            <person name="Kikuchi H."/>
            <person name="Ikeo K."/>
            <person name="Gojobori T."/>
        </authorList>
    </citation>
    <scope>NUCLEOTIDE SEQUENCE [LARGE SCALE GENOMIC DNA]</scope>
    <source>
        <strain evidence="4">DSM 44549 / YS-314 / AJ 12310 / JCM 11189 / NBRC 100395</strain>
    </source>
</reference>